<feature type="region of interest" description="Disordered" evidence="1">
    <location>
        <begin position="197"/>
        <end position="222"/>
    </location>
</feature>
<protein>
    <recommendedName>
        <fullName evidence="4">Lipoprotein</fullName>
    </recommendedName>
</protein>
<reference evidence="3" key="1">
    <citation type="submission" date="2022-10" db="EMBL/GenBank/DDBJ databases">
        <title>The complete genomes of actinobacterial strains from the NBC collection.</title>
        <authorList>
            <person name="Joergensen T.S."/>
            <person name="Alvarez Arevalo M."/>
            <person name="Sterndorff E.B."/>
            <person name="Faurdal D."/>
            <person name="Vuksanovic O."/>
            <person name="Mourched A.-S."/>
            <person name="Charusanti P."/>
            <person name="Shaw S."/>
            <person name="Blin K."/>
            <person name="Weber T."/>
        </authorList>
    </citation>
    <scope>NUCLEOTIDE SEQUENCE</scope>
    <source>
        <strain evidence="3">NBC_00060</strain>
    </source>
</reference>
<feature type="signal peptide" evidence="2">
    <location>
        <begin position="1"/>
        <end position="23"/>
    </location>
</feature>
<feature type="chain" id="PRO_5043412684" description="Lipoprotein" evidence="2">
    <location>
        <begin position="24"/>
        <end position="222"/>
    </location>
</feature>
<dbReference type="PROSITE" id="PS51257">
    <property type="entry name" value="PROKAR_LIPOPROTEIN"/>
    <property type="match status" value="1"/>
</dbReference>
<gene>
    <name evidence="3" type="ORF">OHV25_33015</name>
</gene>
<feature type="region of interest" description="Disordered" evidence="1">
    <location>
        <begin position="25"/>
        <end position="74"/>
    </location>
</feature>
<evidence type="ECO:0008006" key="4">
    <source>
        <dbReference type="Google" id="ProtNLM"/>
    </source>
</evidence>
<sequence>MRKTLLAAATATAVACLSLTACQNDSGAKSPSGQAPTTQAPSTQPPTTAPTDAPGGGAGSDPTSGTVAQALGEPSRTVGANTVGILEITPMTVVYLKDAGGQSSKYGTFAVVTMDEKSLSANPAAETALAKGGGWHWIAPNGTLIAEGAGNAARVALGKYQHSGAIEPGAHQLRAKVFDLTPAQAGGGRLIYTDGTESSDRWSIPAKDSGPQVTDVKAELNH</sequence>
<name>A0AAU2H9Y2_9ACTN</name>
<organism evidence="3">
    <name type="scientific">Streptomyces sp. NBC_00060</name>
    <dbReference type="NCBI Taxonomy" id="2975636"/>
    <lineage>
        <taxon>Bacteria</taxon>
        <taxon>Bacillati</taxon>
        <taxon>Actinomycetota</taxon>
        <taxon>Actinomycetes</taxon>
        <taxon>Kitasatosporales</taxon>
        <taxon>Streptomycetaceae</taxon>
        <taxon>Streptomyces</taxon>
    </lineage>
</organism>
<dbReference type="AlphaFoldDB" id="A0AAU2H9Y2"/>
<dbReference type="EMBL" id="CP108253">
    <property type="protein sequence ID" value="WTU44061.1"/>
    <property type="molecule type" value="Genomic_DNA"/>
</dbReference>
<feature type="compositionally biased region" description="Low complexity" evidence="1">
    <location>
        <begin position="33"/>
        <end position="42"/>
    </location>
</feature>
<evidence type="ECO:0000256" key="2">
    <source>
        <dbReference type="SAM" id="SignalP"/>
    </source>
</evidence>
<evidence type="ECO:0000256" key="1">
    <source>
        <dbReference type="SAM" id="MobiDB-lite"/>
    </source>
</evidence>
<accession>A0AAU2H9Y2</accession>
<proteinExistence type="predicted"/>
<keyword evidence="2" id="KW-0732">Signal</keyword>
<evidence type="ECO:0000313" key="3">
    <source>
        <dbReference type="EMBL" id="WTU44061.1"/>
    </source>
</evidence>